<dbReference type="RefSeq" id="WP_012851931.1">
    <property type="nucleotide sequence ID" value="NC_013510.1"/>
</dbReference>
<evidence type="ECO:0000256" key="5">
    <source>
        <dbReference type="SAM" id="Phobius"/>
    </source>
</evidence>
<keyword evidence="4 5" id="KW-0472">Membrane</keyword>
<comment type="subcellular location">
    <subcellularLocation>
        <location evidence="1">Membrane</location>
        <topology evidence="1">Multi-pass membrane protein</topology>
    </subcellularLocation>
</comment>
<accession>D1ABB1</accession>
<proteinExistence type="predicted"/>
<protein>
    <recommendedName>
        <fullName evidence="6">DUF1707 domain-containing protein</fullName>
    </recommendedName>
</protein>
<dbReference type="EMBL" id="CP001738">
    <property type="protein sequence ID" value="ACY97147.1"/>
    <property type="molecule type" value="Genomic_DNA"/>
</dbReference>
<evidence type="ECO:0000313" key="8">
    <source>
        <dbReference type="Proteomes" id="UP000001918"/>
    </source>
</evidence>
<dbReference type="AlphaFoldDB" id="D1ABB1"/>
<keyword evidence="3 5" id="KW-1133">Transmembrane helix</keyword>
<sequence>MNGGGYTTTALRVSDAEREPVLERLKDAYAEGRLDHAEFELRMHLAMTAKTRADLAAVMAGLERPVPEPASGGVPGKTAPGPPDGRQRLLAALAHGSGAVPLIIPPLAVMLLAGAGAPYARRQAAEAVNFQLTLLLVTIVTFGLGGIVYTVSWVVALVAAVAALGGLDFRYPWILRLLRA</sequence>
<evidence type="ECO:0000256" key="3">
    <source>
        <dbReference type="ARBA" id="ARBA00022989"/>
    </source>
</evidence>
<dbReference type="eggNOG" id="COG3296">
    <property type="taxonomic scope" value="Bacteria"/>
</dbReference>
<evidence type="ECO:0000256" key="4">
    <source>
        <dbReference type="ARBA" id="ARBA00023136"/>
    </source>
</evidence>
<feature type="transmembrane region" description="Helical" evidence="5">
    <location>
        <begin position="153"/>
        <end position="171"/>
    </location>
</feature>
<dbReference type="InterPro" id="IPR012551">
    <property type="entry name" value="DUF1707_SHOCT-like"/>
</dbReference>
<dbReference type="PANTHER" id="PTHR40763:SF5">
    <property type="entry name" value="MEMBRANE PROTEIN"/>
    <property type="match status" value="1"/>
</dbReference>
<feature type="transmembrane region" description="Helical" evidence="5">
    <location>
        <begin position="89"/>
        <end position="115"/>
    </location>
</feature>
<organism evidence="7 8">
    <name type="scientific">Thermomonospora curvata (strain ATCC 19995 / DSM 43183 / JCM 3096 / KCTC 9072 / NBRC 15933 / NCIMB 10081 / Henssen B9)</name>
    <dbReference type="NCBI Taxonomy" id="471852"/>
    <lineage>
        <taxon>Bacteria</taxon>
        <taxon>Bacillati</taxon>
        <taxon>Actinomycetota</taxon>
        <taxon>Actinomycetes</taxon>
        <taxon>Streptosporangiales</taxon>
        <taxon>Thermomonosporaceae</taxon>
        <taxon>Thermomonospora</taxon>
    </lineage>
</organism>
<evidence type="ECO:0000256" key="1">
    <source>
        <dbReference type="ARBA" id="ARBA00004141"/>
    </source>
</evidence>
<dbReference type="OrthoDB" id="3734539at2"/>
<dbReference type="Proteomes" id="UP000001918">
    <property type="component" value="Chromosome"/>
</dbReference>
<feature type="transmembrane region" description="Helical" evidence="5">
    <location>
        <begin position="127"/>
        <end position="147"/>
    </location>
</feature>
<evidence type="ECO:0000259" key="6">
    <source>
        <dbReference type="Pfam" id="PF08044"/>
    </source>
</evidence>
<dbReference type="Pfam" id="PF08044">
    <property type="entry name" value="DUF1707"/>
    <property type="match status" value="1"/>
</dbReference>
<dbReference type="InterPro" id="IPR019109">
    <property type="entry name" value="MamF_MmsF"/>
</dbReference>
<keyword evidence="8" id="KW-1185">Reference proteome</keyword>
<feature type="domain" description="DUF1707" evidence="6">
    <location>
        <begin position="11"/>
        <end position="62"/>
    </location>
</feature>
<evidence type="ECO:0000313" key="7">
    <source>
        <dbReference type="EMBL" id="ACY97147.1"/>
    </source>
</evidence>
<name>D1ABB1_THECD</name>
<dbReference type="STRING" id="471852.Tcur_1571"/>
<reference evidence="7 8" key="1">
    <citation type="journal article" date="2011" name="Stand. Genomic Sci.">
        <title>Complete genome sequence of Thermomonospora curvata type strain (B9).</title>
        <authorList>
            <person name="Chertkov O."/>
            <person name="Sikorski J."/>
            <person name="Nolan M."/>
            <person name="Lapidus A."/>
            <person name="Lucas S."/>
            <person name="Del Rio T.G."/>
            <person name="Tice H."/>
            <person name="Cheng J.F."/>
            <person name="Goodwin L."/>
            <person name="Pitluck S."/>
            <person name="Liolios K."/>
            <person name="Ivanova N."/>
            <person name="Mavromatis K."/>
            <person name="Mikhailova N."/>
            <person name="Ovchinnikova G."/>
            <person name="Pati A."/>
            <person name="Chen A."/>
            <person name="Palaniappan K."/>
            <person name="Djao O.D."/>
            <person name="Land M."/>
            <person name="Hauser L."/>
            <person name="Chang Y.J."/>
            <person name="Jeffries C.D."/>
            <person name="Brettin T."/>
            <person name="Han C."/>
            <person name="Detter J.C."/>
            <person name="Rohde M."/>
            <person name="Goker M."/>
            <person name="Woyke T."/>
            <person name="Bristow J."/>
            <person name="Eisen J.A."/>
            <person name="Markowitz V."/>
            <person name="Hugenholtz P."/>
            <person name="Klenk H.P."/>
            <person name="Kyrpides N.C."/>
        </authorList>
    </citation>
    <scope>NUCLEOTIDE SEQUENCE [LARGE SCALE GENOMIC DNA]</scope>
    <source>
        <strain evidence="8">ATCC 19995 / DSM 43183 / JCM 3096 / KCTC 9072 / NBRC 15933 / NCIMB 10081 / Henssen B9</strain>
    </source>
</reference>
<dbReference type="Pfam" id="PF09685">
    <property type="entry name" value="MamF_MmsF"/>
    <property type="match status" value="1"/>
</dbReference>
<dbReference type="PANTHER" id="PTHR40763">
    <property type="entry name" value="MEMBRANE PROTEIN-RELATED"/>
    <property type="match status" value="1"/>
</dbReference>
<evidence type="ECO:0000256" key="2">
    <source>
        <dbReference type="ARBA" id="ARBA00022692"/>
    </source>
</evidence>
<dbReference type="HOGENOM" id="CLU_112439_0_0_11"/>
<dbReference type="KEGG" id="tcu:Tcur_1571"/>
<gene>
    <name evidence="7" type="ordered locus">Tcur_1571</name>
</gene>
<keyword evidence="2 5" id="KW-0812">Transmembrane</keyword>